<dbReference type="AlphaFoldDB" id="A0A5N1GN26"/>
<dbReference type="OrthoDB" id="9795247at2"/>
<comment type="caution">
    <text evidence="2">The sequence shown here is derived from an EMBL/GenBank/DDBJ whole genome shotgun (WGS) entry which is preliminary data.</text>
</comment>
<organism evidence="2 3">
    <name type="scientific">Aerococcus sanguinicola</name>
    <dbReference type="NCBI Taxonomy" id="119206"/>
    <lineage>
        <taxon>Bacteria</taxon>
        <taxon>Bacillati</taxon>
        <taxon>Bacillota</taxon>
        <taxon>Bacilli</taxon>
        <taxon>Lactobacillales</taxon>
        <taxon>Aerococcaceae</taxon>
        <taxon>Aerococcus</taxon>
    </lineage>
</organism>
<comment type="similarity">
    <text evidence="1">Belongs to the ROK (NagC/XylR) family.</text>
</comment>
<dbReference type="InterPro" id="IPR043129">
    <property type="entry name" value="ATPase_NBD"/>
</dbReference>
<proteinExistence type="inferred from homology"/>
<dbReference type="Gene3D" id="3.30.420.40">
    <property type="match status" value="2"/>
</dbReference>
<protein>
    <submittedName>
        <fullName evidence="2">ROK family protein</fullName>
    </submittedName>
</protein>
<dbReference type="SUPFAM" id="SSF53067">
    <property type="entry name" value="Actin-like ATPase domain"/>
    <property type="match status" value="1"/>
</dbReference>
<accession>A0A5N1GN26</accession>
<dbReference type="EMBL" id="VYWO01000006">
    <property type="protein sequence ID" value="KAA9300140.1"/>
    <property type="molecule type" value="Genomic_DNA"/>
</dbReference>
<dbReference type="Proteomes" id="UP000327148">
    <property type="component" value="Unassembled WGS sequence"/>
</dbReference>
<evidence type="ECO:0000313" key="2">
    <source>
        <dbReference type="EMBL" id="KAA9300140.1"/>
    </source>
</evidence>
<reference evidence="2 3" key="1">
    <citation type="submission" date="2019-09" db="EMBL/GenBank/DDBJ databases">
        <title>Draft genome sequence assemblies of isolates from the urinary tract.</title>
        <authorList>
            <person name="Mores C.R."/>
            <person name="Putonti C."/>
            <person name="Wolfe A.J."/>
        </authorList>
    </citation>
    <scope>NUCLEOTIDE SEQUENCE [LARGE SCALE GENOMIC DNA]</scope>
    <source>
        <strain evidence="2 3">UMB623</strain>
    </source>
</reference>
<dbReference type="PANTHER" id="PTHR18964">
    <property type="entry name" value="ROK (REPRESSOR, ORF, KINASE) FAMILY"/>
    <property type="match status" value="1"/>
</dbReference>
<dbReference type="Pfam" id="PF00480">
    <property type="entry name" value="ROK"/>
    <property type="match status" value="1"/>
</dbReference>
<dbReference type="InterPro" id="IPR000600">
    <property type="entry name" value="ROK"/>
</dbReference>
<gene>
    <name evidence="2" type="ORF">F6I03_08245</name>
</gene>
<name>A0A5N1GN26_9LACT</name>
<dbReference type="RefSeq" id="WP_070431600.1">
    <property type="nucleotide sequence ID" value="NZ_VYWO01000006.1"/>
</dbReference>
<dbReference type="CDD" id="cd24068">
    <property type="entry name" value="ASKHA_NBD_ROK_FnNanK-like"/>
    <property type="match status" value="1"/>
</dbReference>
<evidence type="ECO:0000313" key="3">
    <source>
        <dbReference type="Proteomes" id="UP000327148"/>
    </source>
</evidence>
<dbReference type="PANTHER" id="PTHR18964:SF165">
    <property type="entry name" value="BETA-GLUCOSIDE KINASE"/>
    <property type="match status" value="1"/>
</dbReference>
<sequence>MKILAIDIGGTTIKSDLYDAKGHSLGKFREEATAVSIEDQTNGILDQVLALVADYQAAEGRLDGVAISSAGVIDSRAGKVVYSGYTIPAYQGTNFRQAIEEERGLPLSILNDVNAAAYGEFWQGNYATDASLVCLTIGTGVGGAVLIDGKIHFGRQFSAGEVGYLPVGADRFQDVASTTALCRNYAAMTGQDQVTGRDVFAAYQRGDAQADQAIGQFSEALAQGLLPMVYLLNPDAIILGGGVMAQAEILLPKIKQALVERIESDFFLPERIVAASLGNEAGRLGAVYHFLQEHPGLSQ</sequence>
<evidence type="ECO:0000256" key="1">
    <source>
        <dbReference type="ARBA" id="ARBA00006479"/>
    </source>
</evidence>